<evidence type="ECO:0000313" key="1">
    <source>
        <dbReference type="EMBL" id="GBQ06689.1"/>
    </source>
</evidence>
<gene>
    <name evidence="1" type="ORF">AA15669_1047</name>
</gene>
<name>A0ABQ0NYK7_9PROT</name>
<reference evidence="1" key="1">
    <citation type="submission" date="2013-04" db="EMBL/GenBank/DDBJ databases">
        <title>The genome sequencing project of 58 acetic acid bacteria.</title>
        <authorList>
            <person name="Okamoto-Kainuma A."/>
            <person name="Ishikawa M."/>
            <person name="Umino S."/>
            <person name="Koizumi Y."/>
            <person name="Shiwa Y."/>
            <person name="Yoshikawa H."/>
            <person name="Matsutani M."/>
            <person name="Matsushita K."/>
        </authorList>
    </citation>
    <scope>NUCLEOTIDE SEQUENCE</scope>
    <source>
        <strain evidence="1">DSM 15669</strain>
    </source>
</reference>
<sequence length="68" mass="7503">MLKEGADYEFPARREESAKPLEGFGAVGKPLPTEAGRDEIKGRMSRFCPIGLRMFAIHKTIGNTLIVP</sequence>
<keyword evidence="2" id="KW-1185">Reference proteome</keyword>
<evidence type="ECO:0000313" key="2">
    <source>
        <dbReference type="Proteomes" id="UP001062901"/>
    </source>
</evidence>
<accession>A0ABQ0NYK7</accession>
<dbReference type="EMBL" id="BAQD01000014">
    <property type="protein sequence ID" value="GBQ06689.1"/>
    <property type="molecule type" value="Genomic_DNA"/>
</dbReference>
<comment type="caution">
    <text evidence="1">The sequence shown here is derived from an EMBL/GenBank/DDBJ whole genome shotgun (WGS) entry which is preliminary data.</text>
</comment>
<organism evidence="1 2">
    <name type="scientific">Saccharibacter floricola DSM 15669</name>
    <dbReference type="NCBI Taxonomy" id="1123227"/>
    <lineage>
        <taxon>Bacteria</taxon>
        <taxon>Pseudomonadati</taxon>
        <taxon>Pseudomonadota</taxon>
        <taxon>Alphaproteobacteria</taxon>
        <taxon>Acetobacterales</taxon>
        <taxon>Acetobacteraceae</taxon>
        <taxon>Saccharibacter</taxon>
    </lineage>
</organism>
<dbReference type="Proteomes" id="UP001062901">
    <property type="component" value="Unassembled WGS sequence"/>
</dbReference>
<proteinExistence type="predicted"/>
<protein>
    <submittedName>
        <fullName evidence="1">Uncharacterized protein</fullName>
    </submittedName>
</protein>